<dbReference type="Gene3D" id="3.40.50.620">
    <property type="entry name" value="HUPs"/>
    <property type="match status" value="1"/>
</dbReference>
<evidence type="ECO:0000256" key="2">
    <source>
        <dbReference type="ARBA" id="ARBA00022490"/>
    </source>
</evidence>
<dbReference type="Gene3D" id="1.10.240.10">
    <property type="entry name" value="Tyrosyl-Transfer RNA Synthetase"/>
    <property type="match status" value="1"/>
</dbReference>
<reference evidence="14 15" key="1">
    <citation type="submission" date="2017-09" db="EMBL/GenBank/DDBJ databases">
        <title>Depth-based differentiation of microbial function through sediment-hosted aquifers and enrichment of novel symbionts in the deep terrestrial subsurface.</title>
        <authorList>
            <person name="Probst A.J."/>
            <person name="Ladd B."/>
            <person name="Jarett J.K."/>
            <person name="Geller-Mcgrath D.E."/>
            <person name="Sieber C.M."/>
            <person name="Emerson J.B."/>
            <person name="Anantharaman K."/>
            <person name="Thomas B.C."/>
            <person name="Malmstrom R."/>
            <person name="Stieglmeier M."/>
            <person name="Klingl A."/>
            <person name="Woyke T."/>
            <person name="Ryan C.M."/>
            <person name="Banfield J.F."/>
        </authorList>
    </citation>
    <scope>NUCLEOTIDE SEQUENCE [LARGE SCALE GENOMIC DNA]</scope>
    <source>
        <strain evidence="14">CG23_combo_of_CG06-09_8_20_14_all_36_12</strain>
    </source>
</reference>
<dbReference type="InterPro" id="IPR002942">
    <property type="entry name" value="S4_RNA-bd"/>
</dbReference>
<evidence type="ECO:0000256" key="6">
    <source>
        <dbReference type="ARBA" id="ARBA00022884"/>
    </source>
</evidence>
<evidence type="ECO:0000259" key="13">
    <source>
        <dbReference type="SMART" id="SM00363"/>
    </source>
</evidence>
<dbReference type="PANTHER" id="PTHR11766:SF1">
    <property type="entry name" value="TYROSINE--TRNA LIGASE"/>
    <property type="match status" value="1"/>
</dbReference>
<keyword evidence="4 12" id="KW-0547">Nucleotide-binding</keyword>
<dbReference type="PROSITE" id="PS50889">
    <property type="entry name" value="S4"/>
    <property type="match status" value="1"/>
</dbReference>
<dbReference type="CDD" id="cd00165">
    <property type="entry name" value="S4"/>
    <property type="match status" value="1"/>
</dbReference>
<dbReference type="FunFam" id="3.10.290.10:FF:000022">
    <property type="entry name" value="Tyrosine--tRNA ligase"/>
    <property type="match status" value="1"/>
</dbReference>
<dbReference type="SMART" id="SM00363">
    <property type="entry name" value="S4"/>
    <property type="match status" value="1"/>
</dbReference>
<dbReference type="SUPFAM" id="SSF55174">
    <property type="entry name" value="Alpha-L RNA-binding motif"/>
    <property type="match status" value="1"/>
</dbReference>
<dbReference type="GO" id="GO:0005524">
    <property type="term" value="F:ATP binding"/>
    <property type="evidence" value="ECO:0007669"/>
    <property type="project" value="UniProtKB-KW"/>
</dbReference>
<organism evidence="14 15">
    <name type="scientific">Candidatus Nealsonbacteria bacterium CG23_combo_of_CG06-09_8_20_14_all_36_12</name>
    <dbReference type="NCBI Taxonomy" id="1974718"/>
    <lineage>
        <taxon>Bacteria</taxon>
        <taxon>Candidatus Nealsoniibacteriota</taxon>
    </lineage>
</organism>
<dbReference type="Gene3D" id="3.10.290.10">
    <property type="entry name" value="RNA-binding S4 domain"/>
    <property type="match status" value="1"/>
</dbReference>
<comment type="catalytic activity">
    <reaction evidence="9">
        <text>tRNA(Tyr) + L-tyrosine + ATP = L-tyrosyl-tRNA(Tyr) + AMP + diphosphate + H(+)</text>
        <dbReference type="Rhea" id="RHEA:10220"/>
        <dbReference type="Rhea" id="RHEA-COMP:9706"/>
        <dbReference type="Rhea" id="RHEA-COMP:9707"/>
        <dbReference type="ChEBI" id="CHEBI:15378"/>
        <dbReference type="ChEBI" id="CHEBI:30616"/>
        <dbReference type="ChEBI" id="CHEBI:33019"/>
        <dbReference type="ChEBI" id="CHEBI:58315"/>
        <dbReference type="ChEBI" id="CHEBI:78442"/>
        <dbReference type="ChEBI" id="CHEBI:78536"/>
        <dbReference type="ChEBI" id="CHEBI:456215"/>
        <dbReference type="EC" id="6.1.1.1"/>
    </reaction>
</comment>
<evidence type="ECO:0000313" key="15">
    <source>
        <dbReference type="Proteomes" id="UP000228681"/>
    </source>
</evidence>
<evidence type="ECO:0000256" key="10">
    <source>
        <dbReference type="NCBIfam" id="TIGR00234"/>
    </source>
</evidence>
<evidence type="ECO:0000256" key="5">
    <source>
        <dbReference type="ARBA" id="ARBA00022840"/>
    </source>
</evidence>
<evidence type="ECO:0000256" key="7">
    <source>
        <dbReference type="ARBA" id="ARBA00022917"/>
    </source>
</evidence>
<comment type="similarity">
    <text evidence="12">Belongs to the class-I aminoacyl-tRNA synthetase family.</text>
</comment>
<feature type="domain" description="RNA-binding S4" evidence="13">
    <location>
        <begin position="345"/>
        <end position="402"/>
    </location>
</feature>
<dbReference type="SUPFAM" id="SSF52374">
    <property type="entry name" value="Nucleotidylyl transferase"/>
    <property type="match status" value="1"/>
</dbReference>
<dbReference type="PROSITE" id="PS00178">
    <property type="entry name" value="AA_TRNA_LIGASE_I"/>
    <property type="match status" value="1"/>
</dbReference>
<sequence>MVNTNLQKIKEALARWADRIYPSREAFLNQLKTKKKLVIYHGIDPTAPHLHLGHSTNFFLLRKFQKLGHRIVLLVGDFTARIGDPTGRDITRKPLTLTQIMENCKTYRQQMAKILDFKSKKNPTELKFNSQWLDKLTMEELTRLASKFTQGYMIKRSMFQKRLKEKKEIYLHELLYPLFQGYDSVAINVDTEVGGTDQTFNMLVGRDLMKIYRNKEKFVITTPLLINPKTGRKLMSKSEGNFVALNDKPNEMFGKIMALPDETTILCLKLCTEIPIKEIQVMARSLKQKVVNPRDLKIRLAREIVTIYHGKGVAERAEREFNKIFREKKLPTKIPEIKILQKTLNILDLLVKTKLAPSKSEAKRLILQKGVKINGRVQEDWRKTIEIKKGMIIQVGKRKFIKII</sequence>
<evidence type="ECO:0000313" key="14">
    <source>
        <dbReference type="EMBL" id="PIP25017.1"/>
    </source>
</evidence>
<dbReference type="InterPro" id="IPR036986">
    <property type="entry name" value="S4_RNA-bd_sf"/>
</dbReference>
<comment type="caution">
    <text evidence="14">The sequence shown here is derived from an EMBL/GenBank/DDBJ whole genome shotgun (WGS) entry which is preliminary data.</text>
</comment>
<dbReference type="GO" id="GO:0006437">
    <property type="term" value="P:tyrosyl-tRNA aminoacylation"/>
    <property type="evidence" value="ECO:0007669"/>
    <property type="project" value="UniProtKB-UniRule"/>
</dbReference>
<dbReference type="NCBIfam" id="TIGR00234">
    <property type="entry name" value="tyrS"/>
    <property type="match status" value="1"/>
</dbReference>
<name>A0A2G9Z0L7_9BACT</name>
<protein>
    <recommendedName>
        <fullName evidence="1 10">Tyrosine--tRNA ligase</fullName>
        <ecNumber evidence="1 10">6.1.1.1</ecNumber>
    </recommendedName>
</protein>
<evidence type="ECO:0000256" key="9">
    <source>
        <dbReference type="ARBA" id="ARBA00048248"/>
    </source>
</evidence>
<dbReference type="PRINTS" id="PR01040">
    <property type="entry name" value="TRNASYNTHTYR"/>
</dbReference>
<dbReference type="AlphaFoldDB" id="A0A2G9Z0L7"/>
<dbReference type="GO" id="GO:0005829">
    <property type="term" value="C:cytosol"/>
    <property type="evidence" value="ECO:0007669"/>
    <property type="project" value="TreeGrafter"/>
</dbReference>
<dbReference type="GO" id="GO:0003723">
    <property type="term" value="F:RNA binding"/>
    <property type="evidence" value="ECO:0007669"/>
    <property type="project" value="UniProtKB-KW"/>
</dbReference>
<accession>A0A2G9Z0L7</accession>
<evidence type="ECO:0000256" key="12">
    <source>
        <dbReference type="RuleBase" id="RU363036"/>
    </source>
</evidence>
<keyword evidence="6 11" id="KW-0694">RNA-binding</keyword>
<dbReference type="InterPro" id="IPR002307">
    <property type="entry name" value="Tyr-tRNA-ligase"/>
</dbReference>
<dbReference type="EC" id="6.1.1.1" evidence="1 10"/>
<dbReference type="InterPro" id="IPR014729">
    <property type="entry name" value="Rossmann-like_a/b/a_fold"/>
</dbReference>
<evidence type="ECO:0000256" key="11">
    <source>
        <dbReference type="PROSITE-ProRule" id="PRU00182"/>
    </source>
</evidence>
<evidence type="ECO:0000256" key="8">
    <source>
        <dbReference type="ARBA" id="ARBA00023146"/>
    </source>
</evidence>
<dbReference type="CDD" id="cd00805">
    <property type="entry name" value="TyrRS_core"/>
    <property type="match status" value="1"/>
</dbReference>
<dbReference type="InterPro" id="IPR054608">
    <property type="entry name" value="SYY-like_C"/>
</dbReference>
<dbReference type="InterPro" id="IPR001412">
    <property type="entry name" value="aa-tRNA-synth_I_CS"/>
</dbReference>
<evidence type="ECO:0000256" key="1">
    <source>
        <dbReference type="ARBA" id="ARBA00013160"/>
    </source>
</evidence>
<dbReference type="Pfam" id="PF00579">
    <property type="entry name" value="tRNA-synt_1b"/>
    <property type="match status" value="1"/>
</dbReference>
<keyword evidence="3 12" id="KW-0436">Ligase</keyword>
<evidence type="ECO:0000256" key="4">
    <source>
        <dbReference type="ARBA" id="ARBA00022741"/>
    </source>
</evidence>
<proteinExistence type="inferred from homology"/>
<dbReference type="InterPro" id="IPR024088">
    <property type="entry name" value="Tyr-tRNA-ligase_bac-type"/>
</dbReference>
<dbReference type="InterPro" id="IPR002305">
    <property type="entry name" value="aa-tRNA-synth_Ic"/>
</dbReference>
<dbReference type="GO" id="GO:0004831">
    <property type="term" value="F:tyrosine-tRNA ligase activity"/>
    <property type="evidence" value="ECO:0007669"/>
    <property type="project" value="UniProtKB-UniRule"/>
</dbReference>
<keyword evidence="8 12" id="KW-0030">Aminoacyl-tRNA synthetase</keyword>
<gene>
    <name evidence="14" type="ORF">COX34_00935</name>
</gene>
<dbReference type="PANTHER" id="PTHR11766">
    <property type="entry name" value="TYROSYL-TRNA SYNTHETASE"/>
    <property type="match status" value="1"/>
</dbReference>
<dbReference type="EMBL" id="PCRS01000016">
    <property type="protein sequence ID" value="PIP25017.1"/>
    <property type="molecule type" value="Genomic_DNA"/>
</dbReference>
<keyword evidence="7 12" id="KW-0648">Protein biosynthesis</keyword>
<keyword evidence="2" id="KW-0963">Cytoplasm</keyword>
<dbReference type="Proteomes" id="UP000228681">
    <property type="component" value="Unassembled WGS sequence"/>
</dbReference>
<keyword evidence="5 12" id="KW-0067">ATP-binding</keyword>
<dbReference type="Pfam" id="PF22421">
    <property type="entry name" value="SYY_C-terminal"/>
    <property type="match status" value="1"/>
</dbReference>
<evidence type="ECO:0000256" key="3">
    <source>
        <dbReference type="ARBA" id="ARBA00022598"/>
    </source>
</evidence>